<evidence type="ECO:0000313" key="10">
    <source>
        <dbReference type="EMBL" id="EHM13366.1"/>
    </source>
</evidence>
<evidence type="ECO:0000256" key="6">
    <source>
        <dbReference type="PIRSR" id="PIRSR006809-1"/>
    </source>
</evidence>
<dbReference type="Pfam" id="PF01926">
    <property type="entry name" value="MMR_HSR1"/>
    <property type="match status" value="1"/>
</dbReference>
<feature type="binding site" evidence="6">
    <location>
        <begin position="208"/>
        <end position="215"/>
    </location>
    <ligand>
        <name>GTP</name>
        <dbReference type="ChEBI" id="CHEBI:37565"/>
    </ligand>
</feature>
<dbReference type="GO" id="GO:0046872">
    <property type="term" value="F:metal ion binding"/>
    <property type="evidence" value="ECO:0007669"/>
    <property type="project" value="UniProtKB-KW"/>
</dbReference>
<evidence type="ECO:0000256" key="2">
    <source>
        <dbReference type="ARBA" id="ARBA00022741"/>
    </source>
</evidence>
<keyword evidence="5" id="KW-0963">Cytoplasm</keyword>
<feature type="binding site" evidence="6">
    <location>
        <begin position="234"/>
        <end position="238"/>
    </location>
    <ligand>
        <name>GTP</name>
        <dbReference type="ChEBI" id="CHEBI:37565"/>
    </ligand>
</feature>
<feature type="region of interest" description="Disordered" evidence="8">
    <location>
        <begin position="146"/>
        <end position="176"/>
    </location>
</feature>
<keyword evidence="11" id="KW-1185">Reference proteome</keyword>
<dbReference type="InterPro" id="IPR030394">
    <property type="entry name" value="G_HFLX_dom"/>
</dbReference>
<keyword evidence="3 7" id="KW-0460">Magnesium</keyword>
<dbReference type="InterPro" id="IPR032305">
    <property type="entry name" value="GTP-bd_M"/>
</dbReference>
<feature type="domain" description="Hflx-type G" evidence="9">
    <location>
        <begin position="202"/>
        <end position="372"/>
    </location>
</feature>
<dbReference type="Pfam" id="PF13167">
    <property type="entry name" value="GTP-bdg_N"/>
    <property type="match status" value="1"/>
</dbReference>
<evidence type="ECO:0000259" key="9">
    <source>
        <dbReference type="PROSITE" id="PS51705"/>
    </source>
</evidence>
<dbReference type="GO" id="GO:0005737">
    <property type="term" value="C:cytoplasm"/>
    <property type="evidence" value="ECO:0007669"/>
    <property type="project" value="UniProtKB-SubCell"/>
</dbReference>
<evidence type="ECO:0000256" key="8">
    <source>
        <dbReference type="SAM" id="MobiDB-lite"/>
    </source>
</evidence>
<dbReference type="Proteomes" id="UP000003806">
    <property type="component" value="Chromosome"/>
</dbReference>
<organism evidence="10 11">
    <name type="scientific">Jonquetella anthropi DSM 22815</name>
    <dbReference type="NCBI Taxonomy" id="885272"/>
    <lineage>
        <taxon>Bacteria</taxon>
        <taxon>Thermotogati</taxon>
        <taxon>Synergistota</taxon>
        <taxon>Synergistia</taxon>
        <taxon>Synergistales</taxon>
        <taxon>Dethiosulfovibrionaceae</taxon>
        <taxon>Jonquetella</taxon>
    </lineage>
</organism>
<feature type="binding site" evidence="6">
    <location>
        <begin position="256"/>
        <end position="259"/>
    </location>
    <ligand>
        <name>GTP</name>
        <dbReference type="ChEBI" id="CHEBI:37565"/>
    </ligand>
</feature>
<dbReference type="EMBL" id="CM001376">
    <property type="protein sequence ID" value="EHM13366.1"/>
    <property type="molecule type" value="Genomic_DNA"/>
</dbReference>
<dbReference type="GO" id="GO:0003924">
    <property type="term" value="F:GTPase activity"/>
    <property type="evidence" value="ECO:0007669"/>
    <property type="project" value="UniProtKB-UniRule"/>
</dbReference>
<evidence type="ECO:0000256" key="7">
    <source>
        <dbReference type="PIRSR" id="PIRSR006809-2"/>
    </source>
</evidence>
<dbReference type="OrthoDB" id="9812272at2"/>
<dbReference type="PIRSF" id="PIRSF006809">
    <property type="entry name" value="GTP-binding_hflX_prd"/>
    <property type="match status" value="1"/>
</dbReference>
<dbReference type="InterPro" id="IPR042108">
    <property type="entry name" value="GTPase_HflX_N_sf"/>
</dbReference>
<comment type="subunit">
    <text evidence="5">Monomer. Associates with the 50S ribosomal subunit.</text>
</comment>
<protein>
    <recommendedName>
        <fullName evidence="5">GTPase HflX</fullName>
    </recommendedName>
    <alternativeName>
        <fullName evidence="5">GTP-binding protein HflX</fullName>
    </alternativeName>
</protein>
<dbReference type="GO" id="GO:0005525">
    <property type="term" value="F:GTP binding"/>
    <property type="evidence" value="ECO:0007669"/>
    <property type="project" value="UniProtKB-UniRule"/>
</dbReference>
<dbReference type="AlphaFoldDB" id="H0UL07"/>
<dbReference type="STRING" id="885272.JonanDRAFT_0994"/>
<dbReference type="CDD" id="cd01878">
    <property type="entry name" value="HflX"/>
    <property type="match status" value="1"/>
</dbReference>
<dbReference type="Gene3D" id="3.40.50.11060">
    <property type="entry name" value="GTPase HflX, N-terminal domain"/>
    <property type="match status" value="1"/>
</dbReference>
<dbReference type="RefSeq" id="WP_008523019.1">
    <property type="nucleotide sequence ID" value="NZ_CM001376.1"/>
</dbReference>
<evidence type="ECO:0000256" key="5">
    <source>
        <dbReference type="HAMAP-Rule" id="MF_00900"/>
    </source>
</evidence>
<dbReference type="InterPro" id="IPR016496">
    <property type="entry name" value="GTPase_HflX"/>
</dbReference>
<comment type="subcellular location">
    <subcellularLocation>
        <location evidence="5">Cytoplasm</location>
    </subcellularLocation>
    <text evidence="5">May associate with membranes.</text>
</comment>
<feature type="binding site" evidence="6">
    <location>
        <begin position="322"/>
        <end position="325"/>
    </location>
    <ligand>
        <name>GTP</name>
        <dbReference type="ChEBI" id="CHEBI:37565"/>
    </ligand>
</feature>
<reference evidence="10 11" key="1">
    <citation type="submission" date="2011-11" db="EMBL/GenBank/DDBJ databases">
        <title>The Noncontiguous Finished genome of Jonquetella anthropi DSM 22815.</title>
        <authorList>
            <consortium name="US DOE Joint Genome Institute (JGI-PGF)"/>
            <person name="Lucas S."/>
            <person name="Copeland A."/>
            <person name="Lapidus A."/>
            <person name="Glavina del Rio T."/>
            <person name="Dalin E."/>
            <person name="Tice H."/>
            <person name="Bruce D."/>
            <person name="Goodwin L."/>
            <person name="Pitluck S."/>
            <person name="Peters L."/>
            <person name="Mikhailova N."/>
            <person name="Held B."/>
            <person name="Kyrpides N."/>
            <person name="Mavromatis K."/>
            <person name="Ivanova N."/>
            <person name="Markowitz V."/>
            <person name="Cheng J.-F."/>
            <person name="Hugenholtz P."/>
            <person name="Woyke T."/>
            <person name="Wu D."/>
            <person name="Gronow S."/>
            <person name="Wellnitz S."/>
            <person name="Brambilla E."/>
            <person name="Klenk H.-P."/>
            <person name="Eisen J.A."/>
        </authorList>
    </citation>
    <scope>NUCLEOTIDE SEQUENCE [LARGE SCALE GENOMIC DNA]</scope>
    <source>
        <strain evidence="10 11">DSM 22815</strain>
    </source>
</reference>
<accession>H0UL07</accession>
<dbReference type="InterPro" id="IPR027417">
    <property type="entry name" value="P-loop_NTPase"/>
</dbReference>
<dbReference type="InterPro" id="IPR025121">
    <property type="entry name" value="GTPase_HflX_N"/>
</dbReference>
<evidence type="ECO:0000256" key="3">
    <source>
        <dbReference type="ARBA" id="ARBA00022842"/>
    </source>
</evidence>
<sequence length="373" mass="40572">MPPDFKDSPQRRRALVFGLELPGSDQLTLELEELRLLLANLGVEAVQTVVQKRLQPDPATCLGSGRAAELRGAIAGLEADLAVSNEPLSPRQMHELRALWGCDVWDRPLVITKIFQGRASSAEAKLQIDLARCRYELPHLRGLGEQMSRTGGGIGTRGPGETEFERHRRKLERRERDLSRQLGRVQAARGGQRKRRARSGMTTVAFVGYTNCGKTTLVASLSGDRALHGEDKLFATLDTAIRRVRLPSGRLILAGDTVGFIRRLPPELVASFRATLEEVAEAGVLAVVMDVCDPHPEDTFGVICKILADLGASDRIGVLVLNKIDRVPEGDAAKAVLALSKHGFPVCCTSALTGRGLDELLTALDGLTERRGE</sequence>
<dbReference type="PROSITE" id="PS51705">
    <property type="entry name" value="G_HFLX"/>
    <property type="match status" value="1"/>
</dbReference>
<comment type="function">
    <text evidence="5">GTPase that associates with the 50S ribosomal subunit and may have a role during protein synthesis or ribosome biogenesis.</text>
</comment>
<dbReference type="Gene3D" id="6.10.250.2860">
    <property type="match status" value="1"/>
</dbReference>
<comment type="similarity">
    <text evidence="5">Belongs to the TRAFAC class OBG-HflX-like GTPase superfamily. HflX GTPase family.</text>
</comment>
<keyword evidence="2 5" id="KW-0547">Nucleotide-binding</keyword>
<feature type="binding site" evidence="6">
    <location>
        <begin position="350"/>
        <end position="352"/>
    </location>
    <ligand>
        <name>GTP</name>
        <dbReference type="ChEBI" id="CHEBI:37565"/>
    </ligand>
</feature>
<dbReference type="InterPro" id="IPR006073">
    <property type="entry name" value="GTP-bd"/>
</dbReference>
<dbReference type="PANTHER" id="PTHR10229:SF0">
    <property type="entry name" value="GTP-BINDING PROTEIN 6-RELATED"/>
    <property type="match status" value="1"/>
</dbReference>
<dbReference type="HOGENOM" id="CLU_019597_2_1_0"/>
<dbReference type="PANTHER" id="PTHR10229">
    <property type="entry name" value="GTP-BINDING PROTEIN HFLX"/>
    <property type="match status" value="1"/>
</dbReference>
<proteinExistence type="inferred from homology"/>
<evidence type="ECO:0000256" key="1">
    <source>
        <dbReference type="ARBA" id="ARBA00022723"/>
    </source>
</evidence>
<evidence type="ECO:0000256" key="4">
    <source>
        <dbReference type="ARBA" id="ARBA00023134"/>
    </source>
</evidence>
<dbReference type="SUPFAM" id="SSF52540">
    <property type="entry name" value="P-loop containing nucleoside triphosphate hydrolases"/>
    <property type="match status" value="1"/>
</dbReference>
<feature type="binding site" evidence="7">
    <location>
        <position position="215"/>
    </location>
    <ligand>
        <name>Mg(2+)</name>
        <dbReference type="ChEBI" id="CHEBI:18420"/>
    </ligand>
</feature>
<gene>
    <name evidence="5" type="primary">hflX</name>
    <name evidence="10" type="ORF">JonanDRAFT_0994</name>
</gene>
<dbReference type="Pfam" id="PF16360">
    <property type="entry name" value="GTP-bdg_M"/>
    <property type="match status" value="1"/>
</dbReference>
<dbReference type="Gene3D" id="3.40.50.300">
    <property type="entry name" value="P-loop containing nucleotide triphosphate hydrolases"/>
    <property type="match status" value="1"/>
</dbReference>
<keyword evidence="4 5" id="KW-0342">GTP-binding</keyword>
<feature type="binding site" evidence="7">
    <location>
        <position position="236"/>
    </location>
    <ligand>
        <name>Mg(2+)</name>
        <dbReference type="ChEBI" id="CHEBI:18420"/>
    </ligand>
</feature>
<dbReference type="NCBIfam" id="TIGR03156">
    <property type="entry name" value="GTP_HflX"/>
    <property type="match status" value="1"/>
</dbReference>
<evidence type="ECO:0000313" key="11">
    <source>
        <dbReference type="Proteomes" id="UP000003806"/>
    </source>
</evidence>
<dbReference type="eggNOG" id="COG2262">
    <property type="taxonomic scope" value="Bacteria"/>
</dbReference>
<name>H0UL07_9BACT</name>
<comment type="cofactor">
    <cofactor evidence="7">
        <name>Mg(2+)</name>
        <dbReference type="ChEBI" id="CHEBI:18420"/>
    </cofactor>
</comment>
<dbReference type="HAMAP" id="MF_00900">
    <property type="entry name" value="GTPase_HflX"/>
    <property type="match status" value="1"/>
</dbReference>
<keyword evidence="1 7" id="KW-0479">Metal-binding</keyword>
<dbReference type="GO" id="GO:0043022">
    <property type="term" value="F:ribosome binding"/>
    <property type="evidence" value="ECO:0007669"/>
    <property type="project" value="TreeGrafter"/>
</dbReference>